<dbReference type="eggNOG" id="COG4394">
    <property type="taxonomic scope" value="Bacteria"/>
</dbReference>
<comment type="catalytic activity">
    <reaction evidence="7">
        <text>dTDP-beta-L-rhamnose + L-arginyl-[protein] = N(omega)-(alpha-L-rhamnosyl)-L-arginyl-[protein] + dTDP + H(+)</text>
        <dbReference type="Rhea" id="RHEA:66692"/>
        <dbReference type="Rhea" id="RHEA-COMP:10532"/>
        <dbReference type="Rhea" id="RHEA-COMP:17096"/>
        <dbReference type="ChEBI" id="CHEBI:15378"/>
        <dbReference type="ChEBI" id="CHEBI:29965"/>
        <dbReference type="ChEBI" id="CHEBI:57510"/>
        <dbReference type="ChEBI" id="CHEBI:58369"/>
        <dbReference type="ChEBI" id="CHEBI:167445"/>
    </reaction>
    <physiologicalReaction direction="left-to-right" evidence="7">
        <dbReference type="Rhea" id="RHEA:66693"/>
    </physiologicalReaction>
</comment>
<protein>
    <recommendedName>
        <fullName evidence="5">Protein-arginine rhamnosyltransferase</fullName>
    </recommendedName>
    <alternativeName>
        <fullName evidence="6">EF-P arginine rhamnosyltransferase</fullName>
    </alternativeName>
</protein>
<dbReference type="OrthoDB" id="209085at2"/>
<sequence length="372" mass="42575">MPLPASIDVFCNVIDNFGDIGVSWRLCKDLAARLPESKIRLFTNKPDTLKTIEPSYQSYRVKVMGYQTLEDDLFDGITPAYAVIEAFGCDLPQSYISKMRGQTDIWINLEYLSAEAWIESYHLTPSFQNNGVPKYFFMPGLTKKSGGLLCELDALDRLNSFKGEFKSSWINKYCGNALAPLISNGYKVINFFTYPHAPIEAIINGLQNSTTKDENLVFQFPISVYKNFPQIKNLKISNNHKINICDFVPHSEFDYLLQVGDLNFVRGEDSFVRAIWSGKPFYWNIYKQTEDTHLVKLKAWLKIAGFGDKYFEASLQLNDPRRGNALLIENIGDILGGYLKKEFYGLREHCQREIPDLTGQLIEFLARKSKKL</sequence>
<dbReference type="KEGG" id="tas:TASI_0657"/>
<reference key="1">
    <citation type="submission" date="2011-09" db="EMBL/GenBank/DDBJ databases">
        <title>Genomic characterization of the Taylorella genus.</title>
        <authorList>
            <person name="Hebert L."/>
            <person name="Moumen B."/>
            <person name="Pons N."/>
            <person name="Duquesne F."/>
            <person name="Breuil M.-F."/>
            <person name="Goux D."/>
            <person name="Batto J.-M."/>
            <person name="Renault P."/>
            <person name="Laugier C."/>
            <person name="Petry S."/>
        </authorList>
    </citation>
    <scope>NUCLEOTIDE SEQUENCE</scope>
    <source>
        <strain>MCE3</strain>
    </source>
</reference>
<name>G4QAW9_TAYAM</name>
<dbReference type="AlphaFoldDB" id="G4QAW9"/>
<dbReference type="InterPro" id="IPR016633">
    <property type="entry name" value="EarP"/>
</dbReference>
<proteinExistence type="inferred from homology"/>
<evidence type="ECO:0000256" key="2">
    <source>
        <dbReference type="ARBA" id="ARBA00022679"/>
    </source>
</evidence>
<dbReference type="GO" id="GO:0106361">
    <property type="term" value="F:protein-arginine rhamnosyltransferase activity"/>
    <property type="evidence" value="ECO:0007669"/>
    <property type="project" value="InterPro"/>
</dbReference>
<evidence type="ECO:0000256" key="5">
    <source>
        <dbReference type="ARBA" id="ARBA00024416"/>
    </source>
</evidence>
<dbReference type="Pfam" id="PF10093">
    <property type="entry name" value="EarP"/>
    <property type="match status" value="1"/>
</dbReference>
<evidence type="ECO:0000313" key="8">
    <source>
        <dbReference type="EMBL" id="AEP36429.1"/>
    </source>
</evidence>
<dbReference type="RefSeq" id="WP_014111326.1">
    <property type="nucleotide sequence ID" value="NC_016043.1"/>
</dbReference>
<dbReference type="STRING" id="1008459.TASI_0657"/>
<dbReference type="HOGENOM" id="CLU_060250_0_0_4"/>
<comment type="function">
    <text evidence="3">Protein-arginine rhamnosyltransferase that catalyzes the transfer of a single rhamnose to elongation factor P (EF-P) on 'Lys-32', a modification required for EF-P-dependent rescue of polyproline stalled ribosomes.</text>
</comment>
<evidence type="ECO:0000313" key="9">
    <source>
        <dbReference type="Proteomes" id="UP000009284"/>
    </source>
</evidence>
<evidence type="ECO:0000256" key="4">
    <source>
        <dbReference type="ARBA" id="ARBA00024346"/>
    </source>
</evidence>
<evidence type="ECO:0000256" key="3">
    <source>
        <dbReference type="ARBA" id="ARBA00024303"/>
    </source>
</evidence>
<comment type="similarity">
    <text evidence="4">Belongs to the glycosyltransferase 104 family.</text>
</comment>
<organism evidence="8 9">
    <name type="scientific">Taylorella asinigenitalis (strain MCE3)</name>
    <dbReference type="NCBI Taxonomy" id="1008459"/>
    <lineage>
        <taxon>Bacteria</taxon>
        <taxon>Pseudomonadati</taxon>
        <taxon>Pseudomonadota</taxon>
        <taxon>Betaproteobacteria</taxon>
        <taxon>Burkholderiales</taxon>
        <taxon>Alcaligenaceae</taxon>
        <taxon>Taylorella</taxon>
    </lineage>
</organism>
<evidence type="ECO:0000256" key="7">
    <source>
        <dbReference type="ARBA" id="ARBA00048472"/>
    </source>
</evidence>
<reference evidence="8 9" key="2">
    <citation type="journal article" date="2012" name="PLoS ONE">
        <title>Genomic characterization of the taylorella genus.</title>
        <authorList>
            <person name="Hebert L."/>
            <person name="Moumen B."/>
            <person name="Pons N."/>
            <person name="Duquesne F."/>
            <person name="Breuil M.F."/>
            <person name="Goux D."/>
            <person name="Batto J.M."/>
            <person name="Laugier C."/>
            <person name="Renault P."/>
            <person name="Petry S."/>
        </authorList>
    </citation>
    <scope>NUCLEOTIDE SEQUENCE [LARGE SCALE GENOMIC DNA]</scope>
    <source>
        <strain evidence="8 9">MCE3</strain>
    </source>
</reference>
<evidence type="ECO:0000256" key="6">
    <source>
        <dbReference type="ARBA" id="ARBA00030025"/>
    </source>
</evidence>
<accession>G4QAW9</accession>
<gene>
    <name evidence="8" type="ordered locus">TASI_0657</name>
</gene>
<evidence type="ECO:0000256" key="1">
    <source>
        <dbReference type="ARBA" id="ARBA00022676"/>
    </source>
</evidence>
<dbReference type="Proteomes" id="UP000009284">
    <property type="component" value="Chromosome"/>
</dbReference>
<keyword evidence="1" id="KW-0328">Glycosyltransferase</keyword>
<dbReference type="EMBL" id="CP003059">
    <property type="protein sequence ID" value="AEP36429.1"/>
    <property type="molecule type" value="Genomic_DNA"/>
</dbReference>
<keyword evidence="9" id="KW-1185">Reference proteome</keyword>
<keyword evidence="2" id="KW-0808">Transferase</keyword>